<evidence type="ECO:0000256" key="1">
    <source>
        <dbReference type="ARBA" id="ARBA00004701"/>
    </source>
</evidence>
<evidence type="ECO:0000256" key="5">
    <source>
        <dbReference type="ARBA" id="ARBA00023027"/>
    </source>
</evidence>
<feature type="binding site" evidence="8">
    <location>
        <position position="172"/>
    </location>
    <ligand>
        <name>NAD(+)</name>
        <dbReference type="ChEBI" id="CHEBI:57540"/>
    </ligand>
</feature>
<comment type="catalytic activity">
    <reaction evidence="6">
        <text>UDP-alpha-D-glucose + 2 NAD(+) + H2O = UDP-alpha-D-glucuronate + 2 NADH + 3 H(+)</text>
        <dbReference type="Rhea" id="RHEA:23596"/>
        <dbReference type="ChEBI" id="CHEBI:15377"/>
        <dbReference type="ChEBI" id="CHEBI:15378"/>
        <dbReference type="ChEBI" id="CHEBI:57540"/>
        <dbReference type="ChEBI" id="CHEBI:57945"/>
        <dbReference type="ChEBI" id="CHEBI:58052"/>
        <dbReference type="ChEBI" id="CHEBI:58885"/>
        <dbReference type="EC" id="1.1.1.22"/>
    </reaction>
</comment>
<keyword evidence="4" id="KW-0560">Oxidoreductase</keyword>
<feature type="binding site" evidence="8">
    <location>
        <begin position="96"/>
        <end position="100"/>
    </location>
    <ligand>
        <name>NAD(+)</name>
        <dbReference type="ChEBI" id="CHEBI:57540"/>
    </ligand>
</feature>
<dbReference type="InterPro" id="IPR008927">
    <property type="entry name" value="6-PGluconate_DH-like_C_sf"/>
</dbReference>
<comment type="pathway">
    <text evidence="1">Nucleotide-sugar biosynthesis; UDP-alpha-D-glucuronate biosynthesis; UDP-alpha-D-glucuronate from UDP-alpha-D-glucose: step 1/1.</text>
</comment>
<comment type="caution">
    <text evidence="11">The sequence shown here is derived from an EMBL/GenBank/DDBJ whole genome shotgun (WGS) entry which is preliminary data.</text>
</comment>
<reference evidence="11 12" key="1">
    <citation type="submission" date="2023-08" db="EMBL/GenBank/DDBJ databases">
        <title>Black Yeasts Isolated from many extreme environments.</title>
        <authorList>
            <person name="Coleine C."/>
            <person name="Stajich J.E."/>
            <person name="Selbmann L."/>
        </authorList>
    </citation>
    <scope>NUCLEOTIDE SEQUENCE [LARGE SCALE GENOMIC DNA]</scope>
    <source>
        <strain evidence="11 12">CCFEE 5935</strain>
    </source>
</reference>
<dbReference type="InterPro" id="IPR014026">
    <property type="entry name" value="UDP-Glc/GDP-Man_DH_dimer"/>
</dbReference>
<dbReference type="FunFam" id="3.40.50.720:FF:000032">
    <property type="entry name" value="UDP-glucose 6-dehydrogenase"/>
    <property type="match status" value="1"/>
</dbReference>
<evidence type="ECO:0000256" key="3">
    <source>
        <dbReference type="ARBA" id="ARBA00012954"/>
    </source>
</evidence>
<dbReference type="Pfam" id="PF03720">
    <property type="entry name" value="UDPG_MGDP_dh_C"/>
    <property type="match status" value="1"/>
</dbReference>
<dbReference type="NCBIfam" id="TIGR03026">
    <property type="entry name" value="NDP-sugDHase"/>
    <property type="match status" value="1"/>
</dbReference>
<dbReference type="PANTHER" id="PTHR11374">
    <property type="entry name" value="UDP-GLUCOSE DEHYDROGENASE/UDP-MANNAC DEHYDROGENASE"/>
    <property type="match status" value="1"/>
</dbReference>
<keyword evidence="12" id="KW-1185">Reference proteome</keyword>
<dbReference type="EMBL" id="JAVRRT010000002">
    <property type="protein sequence ID" value="KAK5174223.1"/>
    <property type="molecule type" value="Genomic_DNA"/>
</dbReference>
<dbReference type="InterPro" id="IPR001732">
    <property type="entry name" value="UDP-Glc/GDP-Man_DH_N"/>
</dbReference>
<dbReference type="InterPro" id="IPR017476">
    <property type="entry name" value="UDP-Glc/GDP-Man"/>
</dbReference>
<feature type="binding site" evidence="8">
    <location>
        <position position="42"/>
    </location>
    <ligand>
        <name>NAD(+)</name>
        <dbReference type="ChEBI" id="CHEBI:57540"/>
    </ligand>
</feature>
<gene>
    <name evidence="11" type="ORF">LTR77_001303</name>
</gene>
<dbReference type="SUPFAM" id="SSF51735">
    <property type="entry name" value="NAD(P)-binding Rossmann-fold domains"/>
    <property type="match status" value="1"/>
</dbReference>
<keyword evidence="5 8" id="KW-0520">NAD</keyword>
<dbReference type="PANTHER" id="PTHR11374:SF3">
    <property type="entry name" value="UDP-GLUCOSE 6-DEHYDROGENASE"/>
    <property type="match status" value="1"/>
</dbReference>
<feature type="active site" description="Nucleophile" evidence="7">
    <location>
        <position position="284"/>
    </location>
</feature>
<dbReference type="Gene3D" id="3.40.50.720">
    <property type="entry name" value="NAD(P)-binding Rossmann-like Domain"/>
    <property type="match status" value="2"/>
</dbReference>
<organism evidence="11 12">
    <name type="scientific">Saxophila tyrrhenica</name>
    <dbReference type="NCBI Taxonomy" id="1690608"/>
    <lineage>
        <taxon>Eukaryota</taxon>
        <taxon>Fungi</taxon>
        <taxon>Dikarya</taxon>
        <taxon>Ascomycota</taxon>
        <taxon>Pezizomycotina</taxon>
        <taxon>Dothideomycetes</taxon>
        <taxon>Dothideomycetidae</taxon>
        <taxon>Mycosphaerellales</taxon>
        <taxon>Extremaceae</taxon>
        <taxon>Saxophila</taxon>
    </lineage>
</organism>
<dbReference type="GO" id="GO:0005634">
    <property type="term" value="C:nucleus"/>
    <property type="evidence" value="ECO:0007669"/>
    <property type="project" value="TreeGrafter"/>
</dbReference>
<proteinExistence type="inferred from homology"/>
<name>A0AAV9PK43_9PEZI</name>
<evidence type="ECO:0000256" key="9">
    <source>
        <dbReference type="SAM" id="MobiDB-lite"/>
    </source>
</evidence>
<dbReference type="PIRSF" id="PIRSF500133">
    <property type="entry name" value="UDPglc_DH_euk"/>
    <property type="match status" value="1"/>
</dbReference>
<feature type="binding site" evidence="8">
    <location>
        <begin position="284"/>
        <end position="287"/>
    </location>
    <ligand>
        <name>NAD(+)</name>
        <dbReference type="ChEBI" id="CHEBI:57540"/>
    </ligand>
</feature>
<comment type="similarity">
    <text evidence="2">Belongs to the UDP-glucose/GDP-mannose dehydrogenase family.</text>
</comment>
<dbReference type="FunFam" id="1.20.5.100:FF:000001">
    <property type="entry name" value="UDP-glucose 6-dehydrogenase"/>
    <property type="match status" value="1"/>
</dbReference>
<feature type="binding site" evidence="8">
    <location>
        <position position="37"/>
    </location>
    <ligand>
        <name>NAD(+)</name>
        <dbReference type="ChEBI" id="CHEBI:57540"/>
    </ligand>
</feature>
<feature type="binding site" evidence="8">
    <location>
        <position position="354"/>
    </location>
    <ligand>
        <name>NAD(+)</name>
        <dbReference type="ChEBI" id="CHEBI:57540"/>
    </ligand>
</feature>
<feature type="domain" description="UDP-glucose/GDP-mannose dehydrogenase C-terminal" evidence="10">
    <location>
        <begin position="340"/>
        <end position="445"/>
    </location>
</feature>
<feature type="compositionally biased region" description="Low complexity" evidence="9">
    <location>
        <begin position="458"/>
        <end position="467"/>
    </location>
</feature>
<dbReference type="GO" id="GO:0051287">
    <property type="term" value="F:NAD binding"/>
    <property type="evidence" value="ECO:0007669"/>
    <property type="project" value="InterPro"/>
</dbReference>
<feature type="binding site" evidence="8">
    <location>
        <begin position="12"/>
        <end position="17"/>
    </location>
    <ligand>
        <name>NAD(+)</name>
        <dbReference type="ChEBI" id="CHEBI:57540"/>
    </ligand>
</feature>
<dbReference type="InterPro" id="IPR028356">
    <property type="entry name" value="UDPglc_DH_euk"/>
</dbReference>
<dbReference type="Pfam" id="PF00984">
    <property type="entry name" value="UDPG_MGDP_dh"/>
    <property type="match status" value="1"/>
</dbReference>
<dbReference type="GO" id="GO:0003979">
    <property type="term" value="F:UDP-glucose 6-dehydrogenase activity"/>
    <property type="evidence" value="ECO:0007669"/>
    <property type="project" value="UniProtKB-EC"/>
</dbReference>
<evidence type="ECO:0000313" key="11">
    <source>
        <dbReference type="EMBL" id="KAK5174223.1"/>
    </source>
</evidence>
<dbReference type="SUPFAM" id="SSF48179">
    <property type="entry name" value="6-phosphogluconate dehydrogenase C-terminal domain-like"/>
    <property type="match status" value="1"/>
</dbReference>
<feature type="region of interest" description="Disordered" evidence="9">
    <location>
        <begin position="450"/>
        <end position="509"/>
    </location>
</feature>
<dbReference type="SUPFAM" id="SSF52413">
    <property type="entry name" value="UDP-glucose/GDP-mannose dehydrogenase C-terminal domain"/>
    <property type="match status" value="1"/>
</dbReference>
<dbReference type="AlphaFoldDB" id="A0AAV9PK43"/>
<dbReference type="InterPro" id="IPR036291">
    <property type="entry name" value="NAD(P)-bd_dom_sf"/>
</dbReference>
<evidence type="ECO:0000256" key="8">
    <source>
        <dbReference type="PIRSR" id="PIRSR500133-3"/>
    </source>
</evidence>
<evidence type="ECO:0000256" key="4">
    <source>
        <dbReference type="ARBA" id="ARBA00023002"/>
    </source>
</evidence>
<dbReference type="InterPro" id="IPR036220">
    <property type="entry name" value="UDP-Glc/GDP-Man_DH_C_sf"/>
</dbReference>
<dbReference type="RefSeq" id="XP_064662892.1">
    <property type="nucleotide sequence ID" value="XM_064798565.1"/>
</dbReference>
<dbReference type="SMART" id="SM00984">
    <property type="entry name" value="UDPG_MGDP_dh_C"/>
    <property type="match status" value="1"/>
</dbReference>
<dbReference type="PIRSF" id="PIRSF000124">
    <property type="entry name" value="UDPglc_GDPman_dh"/>
    <property type="match status" value="1"/>
</dbReference>
<dbReference type="InterPro" id="IPR014027">
    <property type="entry name" value="UDP-Glc/GDP-Man_DH_C"/>
</dbReference>
<accession>A0AAV9PK43</accession>
<evidence type="ECO:0000256" key="7">
    <source>
        <dbReference type="PIRSR" id="PIRSR500133-1"/>
    </source>
</evidence>
<evidence type="ECO:0000259" key="10">
    <source>
        <dbReference type="SMART" id="SM00984"/>
    </source>
</evidence>
<dbReference type="GeneID" id="89922651"/>
<evidence type="ECO:0000256" key="6">
    <source>
        <dbReference type="ARBA" id="ARBA00047473"/>
    </source>
</evidence>
<sequence>MVRTVKNICCVGAGYVGGPTCAVVASKNEDVDVTVVDLSQPRIDAWNSSQLPIYEPGLQEIVEFARDGSDQRRSNLHFSTDVRGAIQKADLIFISVNTPTKTVGVGAGRAADIKYVEAAAREIAEVATSDKIIVEKSTVPCGTSEILRDIFEAVGEPHVRFDVLSNPEFLAEGTAIADLLSPDRILIGSEGTPEGLEAANALADVYAAWVPRERIRADVNIWSSELAKLAANCMLAQRISSINSLSAICEATGANIKEISHSVGLDKRIGPNFLKASIGFGGSCFKKDVLNLVYMAETLHLPEVASYWKAVVDINEWQKDRFAKHIIRALNSTVEGKRIAILGLAYKKNTGDTRESPAIAFIGQMLSERAQLAIYDPKVSYDRILRELGDEFGHEAVAKYVKPCESAYAACERASAVAIMTEWDEFKTDQLTPRPTLDLRDLTVSKLSTTPVAKRADSTSSAPSSQSEDNMSSDEEGRQCPSTPPTNTSSPTTELSDPTKPLSDGSTPTRLDWARISTLMRRPRLVFDGRNVVEAPKLRSLGFLVQSIGQRSEGLLRR</sequence>
<dbReference type="FunFam" id="3.40.50.720:FF:000193">
    <property type="entry name" value="UDP-glucose 6-dehydrogenase"/>
    <property type="match status" value="1"/>
</dbReference>
<evidence type="ECO:0000256" key="2">
    <source>
        <dbReference type="ARBA" id="ARBA00006601"/>
    </source>
</evidence>
<protein>
    <recommendedName>
        <fullName evidence="3">UDP-glucose 6-dehydrogenase</fullName>
        <ecNumber evidence="3">1.1.1.22</ecNumber>
    </recommendedName>
</protein>
<dbReference type="Gene3D" id="1.20.5.100">
    <property type="entry name" value="Cytochrome c1, transmembrane anchor, C-terminal"/>
    <property type="match status" value="1"/>
</dbReference>
<dbReference type="Pfam" id="PF03721">
    <property type="entry name" value="UDPG_MGDP_dh_N"/>
    <property type="match status" value="1"/>
</dbReference>
<dbReference type="Proteomes" id="UP001337655">
    <property type="component" value="Unassembled WGS sequence"/>
</dbReference>
<feature type="binding site" evidence="8">
    <location>
        <begin position="137"/>
        <end position="138"/>
    </location>
    <ligand>
        <name>NAD(+)</name>
        <dbReference type="ChEBI" id="CHEBI:57540"/>
    </ligand>
</feature>
<evidence type="ECO:0000313" key="12">
    <source>
        <dbReference type="Proteomes" id="UP001337655"/>
    </source>
</evidence>
<dbReference type="GO" id="GO:0006024">
    <property type="term" value="P:glycosaminoglycan biosynthetic process"/>
    <property type="evidence" value="ECO:0007669"/>
    <property type="project" value="TreeGrafter"/>
</dbReference>
<dbReference type="EC" id="1.1.1.22" evidence="3"/>